<dbReference type="EMBL" id="FMUX01000012">
    <property type="protein sequence ID" value="SCY56860.1"/>
    <property type="molecule type" value="Genomic_DNA"/>
</dbReference>
<evidence type="ECO:0000256" key="5">
    <source>
        <dbReference type="ARBA" id="ARBA00023136"/>
    </source>
</evidence>
<dbReference type="AlphaFoldDB" id="A0A1G5H0H1"/>
<feature type="transmembrane region" description="Helical" evidence="6">
    <location>
        <begin position="180"/>
        <end position="198"/>
    </location>
</feature>
<evidence type="ECO:0000256" key="4">
    <source>
        <dbReference type="ARBA" id="ARBA00022989"/>
    </source>
</evidence>
<evidence type="ECO:0000256" key="2">
    <source>
        <dbReference type="ARBA" id="ARBA00022475"/>
    </source>
</evidence>
<dbReference type="PANTHER" id="PTHR36115:SF9">
    <property type="entry name" value="LMO1584 PROTEIN"/>
    <property type="match status" value="1"/>
</dbReference>
<dbReference type="OrthoDB" id="9793824at2"/>
<proteinExistence type="predicted"/>
<evidence type="ECO:0000259" key="7">
    <source>
        <dbReference type="Pfam" id="PF06271"/>
    </source>
</evidence>
<dbReference type="InterPro" id="IPR010432">
    <property type="entry name" value="RDD"/>
</dbReference>
<feature type="transmembrane region" description="Helical" evidence="6">
    <location>
        <begin position="244"/>
        <end position="268"/>
    </location>
</feature>
<reference evidence="8 9" key="1">
    <citation type="submission" date="2016-10" db="EMBL/GenBank/DDBJ databases">
        <authorList>
            <person name="de Groot N.N."/>
        </authorList>
    </citation>
    <scope>NUCLEOTIDE SEQUENCE [LARGE SCALE GENOMIC DNA]</scope>
    <source>
        <strain evidence="8 9">AA1</strain>
    </source>
</reference>
<keyword evidence="3 6" id="KW-0812">Transmembrane</keyword>
<protein>
    <submittedName>
        <fullName evidence="8">Uncharacterized membrane protein YckC, RDD family</fullName>
    </submittedName>
</protein>
<sequence length="273" mass="31410">MSSKEDNTQFAGFWSRFIAFNIDLTIFTLPICLLGTLIILFCSYQNINLPFNYNIFLLLLPLIYLGYFTASNSNTKQATFGKVACNIYVSQINKSKISHKSSFFRTIVVFIVFIPNLLDTFLTVSPYITWVVFVVVAFCFGMAGFTKNKTAFHDLIFKTRVHRGTPNQIQTDKTTEAPHFVILSLFLFTFSSFLPLFTTKDKSLLFFVFSSIYTFLLVSYLSYIKNRNFEKHQIYSFKASKPFIKKYAVIVTPSLILIALNYMAIFLIQTKTS</sequence>
<name>A0A1G5H0H1_9BACT</name>
<dbReference type="InterPro" id="IPR051791">
    <property type="entry name" value="Pra-immunoreactive"/>
</dbReference>
<evidence type="ECO:0000313" key="9">
    <source>
        <dbReference type="Proteomes" id="UP000198870"/>
    </source>
</evidence>
<keyword evidence="2" id="KW-1003">Cell membrane</keyword>
<feature type="transmembrane region" description="Helical" evidence="6">
    <location>
        <begin position="20"/>
        <end position="41"/>
    </location>
</feature>
<feature type="transmembrane region" description="Helical" evidence="6">
    <location>
        <begin position="103"/>
        <end position="121"/>
    </location>
</feature>
<evidence type="ECO:0000313" key="8">
    <source>
        <dbReference type="EMBL" id="SCY56860.1"/>
    </source>
</evidence>
<keyword evidence="4 6" id="KW-1133">Transmembrane helix</keyword>
<accession>A0A1G5H0H1</accession>
<organism evidence="8 9">
    <name type="scientific">Desulfoluna spongiiphila</name>
    <dbReference type="NCBI Taxonomy" id="419481"/>
    <lineage>
        <taxon>Bacteria</taxon>
        <taxon>Pseudomonadati</taxon>
        <taxon>Thermodesulfobacteriota</taxon>
        <taxon>Desulfobacteria</taxon>
        <taxon>Desulfobacterales</taxon>
        <taxon>Desulfolunaceae</taxon>
        <taxon>Desulfoluna</taxon>
    </lineage>
</organism>
<dbReference type="PANTHER" id="PTHR36115">
    <property type="entry name" value="PROLINE-RICH ANTIGEN HOMOLOG-RELATED"/>
    <property type="match status" value="1"/>
</dbReference>
<dbReference type="Pfam" id="PF06271">
    <property type="entry name" value="RDD"/>
    <property type="match status" value="1"/>
</dbReference>
<comment type="subcellular location">
    <subcellularLocation>
        <location evidence="1">Cell membrane</location>
        <topology evidence="1">Multi-pass membrane protein</topology>
    </subcellularLocation>
</comment>
<dbReference type="RefSeq" id="WP_092211826.1">
    <property type="nucleotide sequence ID" value="NZ_FMUX01000012.1"/>
</dbReference>
<feature type="domain" description="RDD" evidence="7">
    <location>
        <begin position="11"/>
        <end position="156"/>
    </location>
</feature>
<dbReference type="GO" id="GO:0005886">
    <property type="term" value="C:plasma membrane"/>
    <property type="evidence" value="ECO:0007669"/>
    <property type="project" value="UniProtKB-SubCell"/>
</dbReference>
<dbReference type="Proteomes" id="UP000198870">
    <property type="component" value="Unassembled WGS sequence"/>
</dbReference>
<feature type="transmembrane region" description="Helical" evidence="6">
    <location>
        <begin position="127"/>
        <end position="145"/>
    </location>
</feature>
<feature type="transmembrane region" description="Helical" evidence="6">
    <location>
        <begin position="53"/>
        <end position="70"/>
    </location>
</feature>
<keyword evidence="5 6" id="KW-0472">Membrane</keyword>
<evidence type="ECO:0000256" key="3">
    <source>
        <dbReference type="ARBA" id="ARBA00022692"/>
    </source>
</evidence>
<keyword evidence="9" id="KW-1185">Reference proteome</keyword>
<evidence type="ECO:0000256" key="1">
    <source>
        <dbReference type="ARBA" id="ARBA00004651"/>
    </source>
</evidence>
<gene>
    <name evidence="8" type="ORF">SAMN05216233_1126</name>
</gene>
<feature type="transmembrane region" description="Helical" evidence="6">
    <location>
        <begin position="204"/>
        <end position="223"/>
    </location>
</feature>
<evidence type="ECO:0000256" key="6">
    <source>
        <dbReference type="SAM" id="Phobius"/>
    </source>
</evidence>